<gene>
    <name evidence="2" type="ORF">SPV1_10656</name>
</gene>
<dbReference type="PANTHER" id="PTHR42655:SF1">
    <property type="entry name" value="GLYCOGEN PHOSPHORYLASE"/>
    <property type="match status" value="1"/>
</dbReference>
<dbReference type="Proteomes" id="UP000005297">
    <property type="component" value="Unassembled WGS sequence"/>
</dbReference>
<dbReference type="GO" id="GO:0030170">
    <property type="term" value="F:pyridoxal phosphate binding"/>
    <property type="evidence" value="ECO:0007669"/>
    <property type="project" value="InterPro"/>
</dbReference>
<dbReference type="AlphaFoldDB" id="Q0F1K5"/>
<dbReference type="GO" id="GO:0005975">
    <property type="term" value="P:carbohydrate metabolic process"/>
    <property type="evidence" value="ECO:0007669"/>
    <property type="project" value="InterPro"/>
</dbReference>
<dbReference type="PANTHER" id="PTHR42655">
    <property type="entry name" value="GLYCOGEN PHOSPHORYLASE"/>
    <property type="match status" value="1"/>
</dbReference>
<evidence type="ECO:0000256" key="1">
    <source>
        <dbReference type="ARBA" id="ARBA00006047"/>
    </source>
</evidence>
<evidence type="ECO:0008006" key="4">
    <source>
        <dbReference type="Google" id="ProtNLM"/>
    </source>
</evidence>
<dbReference type="HOGENOM" id="CLU_015112_1_0_0"/>
<evidence type="ECO:0000313" key="3">
    <source>
        <dbReference type="Proteomes" id="UP000005297"/>
    </source>
</evidence>
<comment type="caution">
    <text evidence="2">The sequence shown here is derived from an EMBL/GenBank/DDBJ whole genome shotgun (WGS) entry which is preliminary data.</text>
</comment>
<dbReference type="InterPro" id="IPR000811">
    <property type="entry name" value="Glyco_trans_35"/>
</dbReference>
<dbReference type="eggNOG" id="COG0058">
    <property type="taxonomic scope" value="Bacteria"/>
</dbReference>
<evidence type="ECO:0000313" key="2">
    <source>
        <dbReference type="EMBL" id="EAU55186.1"/>
    </source>
</evidence>
<accession>Q0F1K5</accession>
<dbReference type="InterPro" id="IPR011834">
    <property type="entry name" value="Agluc_phsphrylas"/>
</dbReference>
<dbReference type="EMBL" id="AATS01000003">
    <property type="protein sequence ID" value="EAU55186.1"/>
    <property type="molecule type" value="Genomic_DNA"/>
</dbReference>
<dbReference type="InParanoid" id="Q0F1K5"/>
<dbReference type="SUPFAM" id="SSF53756">
    <property type="entry name" value="UDP-Glycosyltransferase/glycogen phosphorylase"/>
    <property type="match status" value="1"/>
</dbReference>
<dbReference type="InterPro" id="IPR052182">
    <property type="entry name" value="Glycogen/Maltodextrin_Phosph"/>
</dbReference>
<dbReference type="NCBIfam" id="TIGR02094">
    <property type="entry name" value="more_P_ylases"/>
    <property type="match status" value="1"/>
</dbReference>
<dbReference type="Pfam" id="PF00343">
    <property type="entry name" value="Phosphorylase"/>
    <property type="match status" value="1"/>
</dbReference>
<name>Q0F1K5_9PROT</name>
<dbReference type="GO" id="GO:0008184">
    <property type="term" value="F:glycogen phosphorylase activity"/>
    <property type="evidence" value="ECO:0007669"/>
    <property type="project" value="InterPro"/>
</dbReference>
<dbReference type="Gene3D" id="3.40.50.2000">
    <property type="entry name" value="Glycogen Phosphorylase B"/>
    <property type="match status" value="3"/>
</dbReference>
<comment type="similarity">
    <text evidence="1">Belongs to the glycogen phosphorylase family.</text>
</comment>
<protein>
    <recommendedName>
        <fullName evidence="4">Alpha-glucan phosphorylase</fullName>
    </recommendedName>
</protein>
<keyword evidence="3" id="KW-1185">Reference proteome</keyword>
<proteinExistence type="inferred from homology"/>
<reference evidence="2 3" key="1">
    <citation type="submission" date="2006-09" db="EMBL/GenBank/DDBJ databases">
        <authorList>
            <person name="Emerson D."/>
            <person name="Ferriera S."/>
            <person name="Johnson J."/>
            <person name="Kravitz S."/>
            <person name="Halpern A."/>
            <person name="Remington K."/>
            <person name="Beeson K."/>
            <person name="Tran B."/>
            <person name="Rogers Y.-H."/>
            <person name="Friedman R."/>
            <person name="Venter J.C."/>
        </authorList>
    </citation>
    <scope>NUCLEOTIDE SEQUENCE [LARGE SCALE GENOMIC DNA]</scope>
    <source>
        <strain evidence="2 3">PV-1</strain>
    </source>
</reference>
<sequence length="577" mass="65076">MMCEHACAKETQAMLKEFIRNERIAYFSMEIALQNDIPTYSGGLGVLSGDTLRSAADLEMPMVAITLVHRLGYFRQSIDDHGGQQEQADPWAPEKYAAPLPAKVAVTIENRDVWVGGWLYILEGHMGGRQPVLLLDTDLDENTAEDRQITDRLYGGDACYRLKQEIVLGIGGVRLLNALDFNVRQYHLNEGHSALLVLELLRRHAYPAADLRQGESPYDVPSVRELCNFTTHTPVEAGQDKFPYDLVSRILDDFVDSETLKGLAGRDQLNMTSLAMNMSDYVNGVAKRHAEVSRRMFPGYRVRAITNGVHPHTWASIPLRKLYDAHFPGWCHESEQLVRADCCIPKDDLWQAHVEAKKALIALIQERCGITLDAELPILGFARRMAAYKRPDLLFHDLARLREIARRRPFQIVLAGKAHPRDEAGKQMIQLLHEHIRELADAIPIVFLPNYDMDIAFKLVSGSDVWLNTPLRPFEASGTSGMKAAFNGVPNLSVLDGWWVEGCIEGVTGWAVGNNDESDNGEDAISLYRKLDEVVLPLYHEDRDGWISVMQRAISKNASIFNSHRMMRRYASDAYIR</sequence>
<organism evidence="2 3">
    <name type="scientific">Mariprofundus ferrooxydans PV-1</name>
    <dbReference type="NCBI Taxonomy" id="314345"/>
    <lineage>
        <taxon>Bacteria</taxon>
        <taxon>Pseudomonadati</taxon>
        <taxon>Pseudomonadota</taxon>
        <taxon>Candidatius Mariprofundia</taxon>
        <taxon>Mariprofundales</taxon>
        <taxon>Mariprofundaceae</taxon>
        <taxon>Mariprofundus</taxon>
    </lineage>
</organism>